<dbReference type="OrthoDB" id="786532at2"/>
<dbReference type="AlphaFoldDB" id="A0A3G8JLB2"/>
<dbReference type="EMBL" id="CP033972">
    <property type="protein sequence ID" value="AZG45229.1"/>
    <property type="molecule type" value="Genomic_DNA"/>
</dbReference>
<accession>A0A3G8JLB2</accession>
<dbReference type="Gene3D" id="1.10.620.20">
    <property type="entry name" value="Ribonucleotide Reductase, subunit A"/>
    <property type="match status" value="1"/>
</dbReference>
<feature type="region of interest" description="Disordered" evidence="1">
    <location>
        <begin position="1"/>
        <end position="31"/>
    </location>
</feature>
<dbReference type="InterPro" id="IPR025859">
    <property type="entry name" value="AurF/CmlI"/>
</dbReference>
<organism evidence="2 3">
    <name type="scientific">Gordonia insulae</name>
    <dbReference type="NCBI Taxonomy" id="2420509"/>
    <lineage>
        <taxon>Bacteria</taxon>
        <taxon>Bacillati</taxon>
        <taxon>Actinomycetota</taxon>
        <taxon>Actinomycetes</taxon>
        <taxon>Mycobacteriales</taxon>
        <taxon>Gordoniaceae</taxon>
        <taxon>Gordonia</taxon>
    </lineage>
</organism>
<dbReference type="KEGG" id="gom:D7316_01824"/>
<evidence type="ECO:0000313" key="2">
    <source>
        <dbReference type="EMBL" id="AZG45229.1"/>
    </source>
</evidence>
<evidence type="ECO:0008006" key="4">
    <source>
        <dbReference type="Google" id="ProtNLM"/>
    </source>
</evidence>
<gene>
    <name evidence="2" type="ORF">D7316_01824</name>
</gene>
<dbReference type="InterPro" id="IPR009078">
    <property type="entry name" value="Ferritin-like_SF"/>
</dbReference>
<name>A0A3G8JLB2_9ACTN</name>
<proteinExistence type="predicted"/>
<dbReference type="SUPFAM" id="SSF47240">
    <property type="entry name" value="Ferritin-like"/>
    <property type="match status" value="1"/>
</dbReference>
<dbReference type="GO" id="GO:0016491">
    <property type="term" value="F:oxidoreductase activity"/>
    <property type="evidence" value="ECO:0007669"/>
    <property type="project" value="InterPro"/>
</dbReference>
<evidence type="ECO:0000256" key="1">
    <source>
        <dbReference type="SAM" id="MobiDB-lite"/>
    </source>
</evidence>
<evidence type="ECO:0000313" key="3">
    <source>
        <dbReference type="Proteomes" id="UP000271469"/>
    </source>
</evidence>
<dbReference type="Proteomes" id="UP000271469">
    <property type="component" value="Chromosome"/>
</dbReference>
<keyword evidence="3" id="KW-1185">Reference proteome</keyword>
<protein>
    <recommendedName>
        <fullName evidence="4">p-aminobenzoate N-oxygenase AurF</fullName>
    </recommendedName>
</protein>
<dbReference type="Pfam" id="PF11583">
    <property type="entry name" value="AurF"/>
    <property type="match status" value="1"/>
</dbReference>
<dbReference type="RefSeq" id="WP_124707973.1">
    <property type="nucleotide sequence ID" value="NZ_CP033972.1"/>
</dbReference>
<dbReference type="InterPro" id="IPR012348">
    <property type="entry name" value="RNR-like"/>
</dbReference>
<reference evidence="2 3" key="1">
    <citation type="submission" date="2018-11" db="EMBL/GenBank/DDBJ databases">
        <title>Gordonia insulae sp. nov., isolated from an island soil.</title>
        <authorList>
            <person name="Kim Y.S."/>
            <person name="Kim S.B."/>
        </authorList>
    </citation>
    <scope>NUCLEOTIDE SEQUENCE [LARGE SCALE GENOMIC DNA]</scope>
    <source>
        <strain evidence="2 3">MMS17-SY073</strain>
    </source>
</reference>
<sequence length="319" mass="36343">MTAAMERTQSDGATPDSARPDNVVSMRDQGPSEVSERLLASAARLSRNAMTEIEWSEPMDPTKYGCSPEWSSLYGTAYWNELTEEQRISVTRHEFASIMNIGIWFEMILQEMVIRDQYLGAYHDPEFQFALTEVADECRHSIMFAKASQKMVGTSYKPTKRVGRLGKLFKRTAKNEVAYAGILVAEEVLDVFQRGCMRDDRVLPFIRTVNEIHVLEESRHMKFAREEVRESMEGVGWARRQFSALYVALGAYFIVTSLVQKKAFADAGLDADRAVAEMNSNSHFQSMIRSSCAHLMEFLDDVGLLTKPAMRFYRKAHML</sequence>